<evidence type="ECO:0000313" key="2">
    <source>
        <dbReference type="Proteomes" id="UP000005239"/>
    </source>
</evidence>
<accession>A0A8R1YR82</accession>
<dbReference type="OrthoDB" id="5821553at2759"/>
<accession>A0A2A6B6M3</accession>
<protein>
    <submittedName>
        <fullName evidence="1">Uncharacterized protein</fullName>
    </submittedName>
</protein>
<organism evidence="1 2">
    <name type="scientific">Pristionchus pacificus</name>
    <name type="common">Parasitic nematode worm</name>
    <dbReference type="NCBI Taxonomy" id="54126"/>
    <lineage>
        <taxon>Eukaryota</taxon>
        <taxon>Metazoa</taxon>
        <taxon>Ecdysozoa</taxon>
        <taxon>Nematoda</taxon>
        <taxon>Chromadorea</taxon>
        <taxon>Rhabditida</taxon>
        <taxon>Rhabditina</taxon>
        <taxon>Diplogasteromorpha</taxon>
        <taxon>Diplogasteroidea</taxon>
        <taxon>Neodiplogasteridae</taxon>
        <taxon>Pristionchus</taxon>
    </lineage>
</organism>
<sequence>MILQFLLACSFFPLSALAACPAIPPEVPAGQYPAPWVRGDDFYTSNDGTNDYIDCPDGYVGQLGPGTKSFSFGQQYRCDTATGKWIHPGDNYEASEFPIAESTTINRTEPSARSPSIRYSSKYSSLPFTHSLTGQSDERVCEMTRQLRISYQGNEQYCRVGEVLQFKDGPVIKDIKCSGAGLEITDVDGNISYPWSPTVECVSGCPIKNKLSNGTLEDKIISPGGEKYCPAGTTLKFAYGAKIKDIKCSKTGMQISDEYGGVITYTEPDRPILQCFPKCAVRDQLPSGAIQDLILEGGKEQYCSGGQIVGYADGTNINDIKCTSSGLEIEKEDGTIVPYPSTAPPTLKCGPGPTTTTTTVATTTTIPAYCPPEGVWSEWSVTGACASTCGAYNVAARKRTCTDKCGTNCPCLGPSEDVGPCAIALCAFPTICKAPYKKSLNLETNTFFCGEDNVPKIVCPLETTTTSTTVATTTATPKDAPPTAAQLWDVKYYYNFGRILHAFCADQACISVIQSNGIGYDVGSSYSGVVGRAIREDAINAVRAACPTGSASLKNLGFTKVGNHYEHNLSGSGLKQGWVSTTYGACGATVAIKRWKCHFSEDLMYKIDLEENTYYKGLVQDNGQVNVPQPVERTMWRPESEPARINVGRTVHGPGEDVGPCGIALCAFPRHNVQSALQESNTNALFCGEGNILKTKDVAPTAAQLWNVKYYYNAARILHAFCADQACINVIQANGIGYNLNTYSGVVGRAIREDAIYAVRDACFTRIGNHYEHNLSGVSSSLNHRDDYLSFRAVSSKAGCQPHKVLVEQPSESSDGSVTLAKYEVDNAWYKGLVQDNGQIQFYIFCAFINTNPVIAHKNHNSRVFNTMDKFRSNNESVRHPALRGA</sequence>
<gene>
    <name evidence="1" type="primary">WBGene00273566</name>
</gene>
<name>A0A2A6B6M3_PRIPA</name>
<dbReference type="AlphaFoldDB" id="A0A2A6B6M3"/>
<dbReference type="InterPro" id="IPR000884">
    <property type="entry name" value="TSP1_rpt"/>
</dbReference>
<keyword evidence="2" id="KW-1185">Reference proteome</keyword>
<reference evidence="1" key="2">
    <citation type="submission" date="2022-06" db="UniProtKB">
        <authorList>
            <consortium name="EnsemblMetazoa"/>
        </authorList>
    </citation>
    <scope>IDENTIFICATION</scope>
    <source>
        <strain evidence="1">PS312</strain>
    </source>
</reference>
<dbReference type="PANTHER" id="PTHR31507">
    <property type="entry name" value="PROTEIN CBG15923"/>
    <property type="match status" value="1"/>
</dbReference>
<reference evidence="2" key="1">
    <citation type="journal article" date="2008" name="Nat. Genet.">
        <title>The Pristionchus pacificus genome provides a unique perspective on nematode lifestyle and parasitism.</title>
        <authorList>
            <person name="Dieterich C."/>
            <person name="Clifton S.W."/>
            <person name="Schuster L.N."/>
            <person name="Chinwalla A."/>
            <person name="Delehaunty K."/>
            <person name="Dinkelacker I."/>
            <person name="Fulton L."/>
            <person name="Fulton R."/>
            <person name="Godfrey J."/>
            <person name="Minx P."/>
            <person name="Mitreva M."/>
            <person name="Roeseler W."/>
            <person name="Tian H."/>
            <person name="Witte H."/>
            <person name="Yang S.P."/>
            <person name="Wilson R.K."/>
            <person name="Sommer R.J."/>
        </authorList>
    </citation>
    <scope>NUCLEOTIDE SEQUENCE [LARGE SCALE GENOMIC DNA]</scope>
    <source>
        <strain evidence="2">PS312</strain>
    </source>
</reference>
<proteinExistence type="predicted"/>
<dbReference type="Proteomes" id="UP000005239">
    <property type="component" value="Unassembled WGS sequence"/>
</dbReference>
<dbReference type="PROSITE" id="PS50092">
    <property type="entry name" value="TSP1"/>
    <property type="match status" value="1"/>
</dbReference>
<evidence type="ECO:0000313" key="1">
    <source>
        <dbReference type="EnsemblMetazoa" id="PPA35197.1"/>
    </source>
</evidence>
<dbReference type="EnsemblMetazoa" id="PPA35197.1">
    <property type="protein sequence ID" value="PPA35197.1"/>
    <property type="gene ID" value="WBGene00273566"/>
</dbReference>
<dbReference type="PANTHER" id="PTHR31507:SF3">
    <property type="entry name" value="TIL DOMAIN-CONTAINING PROTEIN"/>
    <property type="match status" value="1"/>
</dbReference>